<organism evidence="1 2">
    <name type="scientific">Phyllotreta striolata</name>
    <name type="common">Striped flea beetle</name>
    <name type="synonym">Crioceris striolata</name>
    <dbReference type="NCBI Taxonomy" id="444603"/>
    <lineage>
        <taxon>Eukaryota</taxon>
        <taxon>Metazoa</taxon>
        <taxon>Ecdysozoa</taxon>
        <taxon>Arthropoda</taxon>
        <taxon>Hexapoda</taxon>
        <taxon>Insecta</taxon>
        <taxon>Pterygota</taxon>
        <taxon>Neoptera</taxon>
        <taxon>Endopterygota</taxon>
        <taxon>Coleoptera</taxon>
        <taxon>Polyphaga</taxon>
        <taxon>Cucujiformia</taxon>
        <taxon>Chrysomeloidea</taxon>
        <taxon>Chrysomelidae</taxon>
        <taxon>Galerucinae</taxon>
        <taxon>Alticini</taxon>
        <taxon>Phyllotreta</taxon>
    </lineage>
</organism>
<dbReference type="AlphaFoldDB" id="A0A9N9TVJ4"/>
<dbReference type="OrthoDB" id="7791654at2759"/>
<reference evidence="1" key="1">
    <citation type="submission" date="2022-01" db="EMBL/GenBank/DDBJ databases">
        <authorList>
            <person name="King R."/>
        </authorList>
    </citation>
    <scope>NUCLEOTIDE SEQUENCE</scope>
</reference>
<evidence type="ECO:0000313" key="2">
    <source>
        <dbReference type="Proteomes" id="UP001153712"/>
    </source>
</evidence>
<sequence length="262" mass="30105">MLLRKSNAKGKYNSKIAFEKKLEKLSKSKAKGNSKVNFRKLTAENLTLREVAVCDKVLRIHLRKENLKSAYKGTSAELNIFNKESTVDKKPLRHSNKTTTNTKQPTTLTYNKSSPRKMVINNGKVSKHDPDDIFIKKLKAKQNGKIYYLKQVPYKSISEGKLNYKFHQLVNDVKNMQLPTPLWKIKVIIRHNKIAAIIFTNKAELERSLSFNSDDDKYHIIIDNKPALLLGSPGRVNSCNEIEVLLNIMENIDKNNSMIMYK</sequence>
<keyword evidence="2" id="KW-1185">Reference proteome</keyword>
<name>A0A9N9TVJ4_PHYSR</name>
<dbReference type="Proteomes" id="UP001153712">
    <property type="component" value="Chromosome 9"/>
</dbReference>
<evidence type="ECO:0000313" key="1">
    <source>
        <dbReference type="EMBL" id="CAG9865528.1"/>
    </source>
</evidence>
<gene>
    <name evidence="1" type="ORF">PHYEVI_LOCUS11759</name>
</gene>
<dbReference type="EMBL" id="OU900102">
    <property type="protein sequence ID" value="CAG9865528.1"/>
    <property type="molecule type" value="Genomic_DNA"/>
</dbReference>
<proteinExistence type="predicted"/>
<protein>
    <submittedName>
        <fullName evidence="1">Uncharacterized protein</fullName>
    </submittedName>
</protein>
<accession>A0A9N9TVJ4</accession>